<sequence>SKNLIFVVQKHQATRLHYDFRLEKGGVLKSWAIPKEPPIKEGIKRLAIQVEDHSLGYEDFEGEIAEGLYGAGTVEIWDKGYYIPVKFQANKELIFELKGKKLKGTYCLIKLQPKNPQDKNWLFFKKK</sequence>
<accession>X1MLW4</accession>
<feature type="non-terminal residue" evidence="2">
    <location>
        <position position="1"/>
    </location>
</feature>
<dbReference type="AlphaFoldDB" id="X1MLW4"/>
<dbReference type="NCBIfam" id="TIGR02777">
    <property type="entry name" value="LigD_PE_dom"/>
    <property type="match status" value="1"/>
</dbReference>
<dbReference type="Pfam" id="PF13298">
    <property type="entry name" value="LigD_N"/>
    <property type="match status" value="1"/>
</dbReference>
<dbReference type="PANTHER" id="PTHR39465:SF1">
    <property type="entry name" value="DNA LIGASE D 3'-PHOSPHOESTERASE DOMAIN-CONTAINING PROTEIN"/>
    <property type="match status" value="1"/>
</dbReference>
<feature type="domain" description="DNA ligase D 3'-phosphoesterase" evidence="1">
    <location>
        <begin position="9"/>
        <end position="110"/>
    </location>
</feature>
<reference evidence="2" key="1">
    <citation type="journal article" date="2014" name="Front. Microbiol.">
        <title>High frequency of phylogenetically diverse reductive dehalogenase-homologous genes in deep subseafloor sedimentary metagenomes.</title>
        <authorList>
            <person name="Kawai M."/>
            <person name="Futagami T."/>
            <person name="Toyoda A."/>
            <person name="Takaki Y."/>
            <person name="Nishi S."/>
            <person name="Hori S."/>
            <person name="Arai W."/>
            <person name="Tsubouchi T."/>
            <person name="Morono Y."/>
            <person name="Uchiyama I."/>
            <person name="Ito T."/>
            <person name="Fujiyama A."/>
            <person name="Inagaki F."/>
            <person name="Takami H."/>
        </authorList>
    </citation>
    <scope>NUCLEOTIDE SEQUENCE</scope>
    <source>
        <strain evidence="2">Expedition CK06-06</strain>
    </source>
</reference>
<dbReference type="InterPro" id="IPR014144">
    <property type="entry name" value="LigD_PE_domain"/>
</dbReference>
<proteinExistence type="predicted"/>
<evidence type="ECO:0000313" key="2">
    <source>
        <dbReference type="EMBL" id="GAI15690.1"/>
    </source>
</evidence>
<dbReference type="PANTHER" id="PTHR39465">
    <property type="entry name" value="DNA LIGASE D, 3'-PHOSPHOESTERASE DOMAIN"/>
    <property type="match status" value="1"/>
</dbReference>
<protein>
    <recommendedName>
        <fullName evidence="1">DNA ligase D 3'-phosphoesterase domain-containing protein</fullName>
    </recommendedName>
</protein>
<comment type="caution">
    <text evidence="2">The sequence shown here is derived from an EMBL/GenBank/DDBJ whole genome shotgun (WGS) entry which is preliminary data.</text>
</comment>
<dbReference type="EMBL" id="BARV01008032">
    <property type="protein sequence ID" value="GAI15690.1"/>
    <property type="molecule type" value="Genomic_DNA"/>
</dbReference>
<name>X1MLW4_9ZZZZ</name>
<gene>
    <name evidence="2" type="ORF">S06H3_16254</name>
</gene>
<evidence type="ECO:0000259" key="1">
    <source>
        <dbReference type="Pfam" id="PF13298"/>
    </source>
</evidence>
<organism evidence="2">
    <name type="scientific">marine sediment metagenome</name>
    <dbReference type="NCBI Taxonomy" id="412755"/>
    <lineage>
        <taxon>unclassified sequences</taxon>
        <taxon>metagenomes</taxon>
        <taxon>ecological metagenomes</taxon>
    </lineage>
</organism>